<organism evidence="2">
    <name type="scientific">Anguilla anguilla</name>
    <name type="common">European freshwater eel</name>
    <name type="synonym">Muraena anguilla</name>
    <dbReference type="NCBI Taxonomy" id="7936"/>
    <lineage>
        <taxon>Eukaryota</taxon>
        <taxon>Metazoa</taxon>
        <taxon>Chordata</taxon>
        <taxon>Craniata</taxon>
        <taxon>Vertebrata</taxon>
        <taxon>Euteleostomi</taxon>
        <taxon>Actinopterygii</taxon>
        <taxon>Neopterygii</taxon>
        <taxon>Teleostei</taxon>
        <taxon>Anguilliformes</taxon>
        <taxon>Anguillidae</taxon>
        <taxon>Anguilla</taxon>
    </lineage>
</organism>
<feature type="region of interest" description="Disordered" evidence="1">
    <location>
        <begin position="1"/>
        <end position="34"/>
    </location>
</feature>
<name>A0A0E9T0B6_ANGAN</name>
<evidence type="ECO:0000256" key="1">
    <source>
        <dbReference type="SAM" id="MobiDB-lite"/>
    </source>
</evidence>
<dbReference type="EMBL" id="GBXM01061640">
    <property type="protein sequence ID" value="JAH46937.1"/>
    <property type="molecule type" value="Transcribed_RNA"/>
</dbReference>
<dbReference type="AlphaFoldDB" id="A0A0E9T0B6"/>
<evidence type="ECO:0000313" key="2">
    <source>
        <dbReference type="EMBL" id="JAH46937.1"/>
    </source>
</evidence>
<reference evidence="2" key="2">
    <citation type="journal article" date="2015" name="Fish Shellfish Immunol.">
        <title>Early steps in the European eel (Anguilla anguilla)-Vibrio vulnificus interaction in the gills: Role of the RtxA13 toxin.</title>
        <authorList>
            <person name="Callol A."/>
            <person name="Pajuelo D."/>
            <person name="Ebbesson L."/>
            <person name="Teles M."/>
            <person name="MacKenzie S."/>
            <person name="Amaro C."/>
        </authorList>
    </citation>
    <scope>NUCLEOTIDE SEQUENCE</scope>
</reference>
<reference evidence="2" key="1">
    <citation type="submission" date="2014-11" db="EMBL/GenBank/DDBJ databases">
        <authorList>
            <person name="Amaro Gonzalez C."/>
        </authorList>
    </citation>
    <scope>NUCLEOTIDE SEQUENCE</scope>
</reference>
<sequence>MNHWSREHPENQQALRPSRTGVPHLCARRKGCMG</sequence>
<proteinExistence type="predicted"/>
<protein>
    <submittedName>
        <fullName evidence="2">Uncharacterized protein</fullName>
    </submittedName>
</protein>
<feature type="compositionally biased region" description="Basic and acidic residues" evidence="1">
    <location>
        <begin position="1"/>
        <end position="10"/>
    </location>
</feature>
<accession>A0A0E9T0B6</accession>